<protein>
    <submittedName>
        <fullName evidence="3">Phosphate uptake regulator PhoU</fullName>
    </submittedName>
</protein>
<dbReference type="RefSeq" id="WP_063019569.1">
    <property type="nucleotide sequence ID" value="NZ_JADLQW010000021.1"/>
</dbReference>
<dbReference type="AlphaFoldDB" id="A0A2S6AB88"/>
<gene>
    <name evidence="3" type="ORF">C5F51_09085</name>
</gene>
<dbReference type="Proteomes" id="UP000238356">
    <property type="component" value="Unassembled WGS sequence"/>
</dbReference>
<dbReference type="InterPro" id="IPR038078">
    <property type="entry name" value="PhoU-like_sf"/>
</dbReference>
<dbReference type="InterPro" id="IPR026022">
    <property type="entry name" value="PhoU_dom"/>
</dbReference>
<evidence type="ECO:0000313" key="4">
    <source>
        <dbReference type="Proteomes" id="UP000238356"/>
    </source>
</evidence>
<dbReference type="InterPro" id="IPR028366">
    <property type="entry name" value="PhoU"/>
</dbReference>
<comment type="caution">
    <text evidence="3">The sequence shown here is derived from an EMBL/GenBank/DDBJ whole genome shotgun (WGS) entry which is preliminary data.</text>
</comment>
<evidence type="ECO:0000313" key="3">
    <source>
        <dbReference type="EMBL" id="PPJ30714.1"/>
    </source>
</evidence>
<reference evidence="3 4" key="1">
    <citation type="submission" date="2018-02" db="EMBL/GenBank/DDBJ databases">
        <title>8 Nocardia nova and 1 Nocardia cyriacigeorgica strain used for evolution to TMP-SMX.</title>
        <authorList>
            <person name="Mehta H."/>
            <person name="Weng J."/>
            <person name="Shamoo Y."/>
        </authorList>
    </citation>
    <scope>NUCLEOTIDE SEQUENCE [LARGE SCALE GENOMIC DNA]</scope>
    <source>
        <strain evidence="3 4">BAA2227</strain>
    </source>
</reference>
<name>A0A2S6AB88_9NOCA</name>
<dbReference type="Gene3D" id="1.20.58.220">
    <property type="entry name" value="Phosphate transport system protein phou homolog 2, domain 2"/>
    <property type="match status" value="1"/>
</dbReference>
<keyword evidence="4" id="KW-1185">Reference proteome</keyword>
<keyword evidence="1" id="KW-0813">Transport</keyword>
<evidence type="ECO:0000259" key="2">
    <source>
        <dbReference type="Pfam" id="PF01895"/>
    </source>
</evidence>
<sequence length="220" mass="23702">MRTKFSSELAALTEELAHMARLAHEAAERAAVAIENADLTAAYEVFALEERIQAEHAKCEDRSVILLALEAPVARDLRNVVTAIQIAEDLSGIAGGLSRVADGVVRKFPEPVAPEDITHQLSAMAAALVDLTAAAIAVISAQQVEPDTTLIPPDPAIEQLQQQLLRAVADDGWQHGNAMAVETALLAHHFERCAAHCVRIGRLIRFFHTGVPLSAQNDEE</sequence>
<proteinExistence type="predicted"/>
<dbReference type="GeneID" id="66721825"/>
<dbReference type="SUPFAM" id="SSF109755">
    <property type="entry name" value="PhoU-like"/>
    <property type="match status" value="1"/>
</dbReference>
<keyword evidence="1" id="KW-0592">Phosphate transport</keyword>
<organism evidence="3 4">
    <name type="scientific">Nocardia nova</name>
    <dbReference type="NCBI Taxonomy" id="37330"/>
    <lineage>
        <taxon>Bacteria</taxon>
        <taxon>Bacillati</taxon>
        <taxon>Actinomycetota</taxon>
        <taxon>Actinomycetes</taxon>
        <taxon>Mycobacteriales</taxon>
        <taxon>Nocardiaceae</taxon>
        <taxon>Nocardia</taxon>
    </lineage>
</organism>
<evidence type="ECO:0000256" key="1">
    <source>
        <dbReference type="ARBA" id="ARBA00022592"/>
    </source>
</evidence>
<dbReference type="EMBL" id="PSZD01000004">
    <property type="protein sequence ID" value="PPJ30714.1"/>
    <property type="molecule type" value="Genomic_DNA"/>
</dbReference>
<dbReference type="PANTHER" id="PTHR42930">
    <property type="entry name" value="PHOSPHATE-SPECIFIC TRANSPORT SYSTEM ACCESSORY PROTEIN PHOU"/>
    <property type="match status" value="1"/>
</dbReference>
<accession>A0A2S6AB88</accession>
<dbReference type="GO" id="GO:0030643">
    <property type="term" value="P:intracellular phosphate ion homeostasis"/>
    <property type="evidence" value="ECO:0007669"/>
    <property type="project" value="InterPro"/>
</dbReference>
<dbReference type="GO" id="GO:0006817">
    <property type="term" value="P:phosphate ion transport"/>
    <property type="evidence" value="ECO:0007669"/>
    <property type="project" value="UniProtKB-KW"/>
</dbReference>
<feature type="domain" description="PhoU" evidence="2">
    <location>
        <begin position="16"/>
        <end position="101"/>
    </location>
</feature>
<dbReference type="GO" id="GO:0045936">
    <property type="term" value="P:negative regulation of phosphate metabolic process"/>
    <property type="evidence" value="ECO:0007669"/>
    <property type="project" value="InterPro"/>
</dbReference>
<dbReference type="Pfam" id="PF01895">
    <property type="entry name" value="PhoU"/>
    <property type="match status" value="1"/>
</dbReference>
<dbReference type="PANTHER" id="PTHR42930:SF3">
    <property type="entry name" value="PHOSPHATE-SPECIFIC TRANSPORT SYSTEM ACCESSORY PROTEIN PHOU"/>
    <property type="match status" value="1"/>
</dbReference>